<evidence type="ECO:0000256" key="2">
    <source>
        <dbReference type="ARBA" id="ARBA00007894"/>
    </source>
</evidence>
<evidence type="ECO:0000256" key="8">
    <source>
        <dbReference type="ARBA" id="ARBA00022917"/>
    </source>
</evidence>
<evidence type="ECO:0000259" key="11">
    <source>
        <dbReference type="Pfam" id="PF00749"/>
    </source>
</evidence>
<evidence type="ECO:0000256" key="5">
    <source>
        <dbReference type="ARBA" id="ARBA00022598"/>
    </source>
</evidence>
<keyword evidence="8 10" id="KW-0648">Protein biosynthesis</keyword>
<dbReference type="HAMAP" id="MF_00022">
    <property type="entry name" value="Glu_tRNA_synth_type1"/>
    <property type="match status" value="1"/>
</dbReference>
<keyword evidence="5 10" id="KW-0436">Ligase</keyword>
<dbReference type="PANTHER" id="PTHR43311:SF2">
    <property type="entry name" value="GLUTAMATE--TRNA LIGASE, MITOCHONDRIAL-RELATED"/>
    <property type="match status" value="1"/>
</dbReference>
<organism evidence="13 14">
    <name type="scientific">Desulfonauticus submarinus</name>
    <dbReference type="NCBI Taxonomy" id="206665"/>
    <lineage>
        <taxon>Bacteria</taxon>
        <taxon>Pseudomonadati</taxon>
        <taxon>Thermodesulfobacteriota</taxon>
        <taxon>Desulfovibrionia</taxon>
        <taxon>Desulfovibrionales</taxon>
        <taxon>Desulfonauticaceae</taxon>
        <taxon>Desulfonauticus</taxon>
    </lineage>
</organism>
<evidence type="ECO:0000256" key="3">
    <source>
        <dbReference type="ARBA" id="ARBA00011245"/>
    </source>
</evidence>
<dbReference type="GO" id="GO:0006424">
    <property type="term" value="P:glutamyl-tRNA aminoacylation"/>
    <property type="evidence" value="ECO:0007669"/>
    <property type="project" value="UniProtKB-UniRule"/>
</dbReference>
<comment type="subunit">
    <text evidence="3 10">Monomer.</text>
</comment>
<dbReference type="NCBIfam" id="TIGR00464">
    <property type="entry name" value="gltX_bact"/>
    <property type="match status" value="1"/>
</dbReference>
<dbReference type="SUPFAM" id="SSF48163">
    <property type="entry name" value="An anticodon-binding domain of class I aminoacyl-tRNA synthetases"/>
    <property type="match status" value="1"/>
</dbReference>
<comment type="subcellular location">
    <subcellularLocation>
        <location evidence="1 10">Cytoplasm</location>
    </subcellularLocation>
</comment>
<dbReference type="CDD" id="cd00808">
    <property type="entry name" value="GluRS_core"/>
    <property type="match status" value="1"/>
</dbReference>
<reference evidence="13 14" key="1">
    <citation type="submission" date="2016-10" db="EMBL/GenBank/DDBJ databases">
        <authorList>
            <person name="de Groot N.N."/>
        </authorList>
    </citation>
    <scope>NUCLEOTIDE SEQUENCE [LARGE SCALE GENOMIC DNA]</scope>
    <source>
        <strain evidence="13 14">DSM 15269</strain>
    </source>
</reference>
<dbReference type="InterPro" id="IPR033910">
    <property type="entry name" value="GluRS_core"/>
</dbReference>
<feature type="domain" description="Aminoacyl-tRNA synthetase class I anticodon-binding" evidence="12">
    <location>
        <begin position="317"/>
        <end position="460"/>
    </location>
</feature>
<accession>A0A1H0BMF8</accession>
<dbReference type="InterPro" id="IPR020751">
    <property type="entry name" value="aa-tRNA-synth_I_codon-bd_sub2"/>
</dbReference>
<gene>
    <name evidence="10" type="primary">gltX</name>
    <name evidence="13" type="ORF">SAMN04488516_102225</name>
</gene>
<dbReference type="InterPro" id="IPR000924">
    <property type="entry name" value="Glu/Gln-tRNA-synth"/>
</dbReference>
<keyword evidence="9 10" id="KW-0030">Aminoacyl-tRNA synthetase</keyword>
<dbReference type="GO" id="GO:0005829">
    <property type="term" value="C:cytosol"/>
    <property type="evidence" value="ECO:0007669"/>
    <property type="project" value="TreeGrafter"/>
</dbReference>
<feature type="domain" description="Glutamyl/glutaminyl-tRNA synthetase class Ib catalytic" evidence="11">
    <location>
        <begin position="3"/>
        <end position="303"/>
    </location>
</feature>
<evidence type="ECO:0000256" key="4">
    <source>
        <dbReference type="ARBA" id="ARBA00022490"/>
    </source>
</evidence>
<keyword evidence="4 10" id="KW-0963">Cytoplasm</keyword>
<feature type="short sequence motif" description="'HIGH' region" evidence="10">
    <location>
        <begin position="9"/>
        <end position="19"/>
    </location>
</feature>
<keyword evidence="7 10" id="KW-0067">ATP-binding</keyword>
<dbReference type="InterPro" id="IPR014729">
    <property type="entry name" value="Rossmann-like_a/b/a_fold"/>
</dbReference>
<dbReference type="InterPro" id="IPR045462">
    <property type="entry name" value="aa-tRNA-synth_I_cd-bd"/>
</dbReference>
<evidence type="ECO:0000256" key="9">
    <source>
        <dbReference type="ARBA" id="ARBA00023146"/>
    </source>
</evidence>
<dbReference type="STRING" id="206665.SAMN04488516_102225"/>
<evidence type="ECO:0000256" key="1">
    <source>
        <dbReference type="ARBA" id="ARBA00004496"/>
    </source>
</evidence>
<dbReference type="InterPro" id="IPR049940">
    <property type="entry name" value="GluQ/Sye"/>
</dbReference>
<evidence type="ECO:0000313" key="14">
    <source>
        <dbReference type="Proteomes" id="UP000199602"/>
    </source>
</evidence>
<dbReference type="InterPro" id="IPR004527">
    <property type="entry name" value="Glu-tRNA-ligase_bac/mito"/>
</dbReference>
<dbReference type="RefSeq" id="WP_092063484.1">
    <property type="nucleotide sequence ID" value="NZ_FNIN01000002.1"/>
</dbReference>
<evidence type="ECO:0000313" key="13">
    <source>
        <dbReference type="EMBL" id="SDN46846.1"/>
    </source>
</evidence>
<dbReference type="GO" id="GO:0000049">
    <property type="term" value="F:tRNA binding"/>
    <property type="evidence" value="ECO:0007669"/>
    <property type="project" value="InterPro"/>
</dbReference>
<dbReference type="EC" id="6.1.1.17" evidence="10"/>
<proteinExistence type="inferred from homology"/>
<dbReference type="AlphaFoldDB" id="A0A1H0BMF8"/>
<evidence type="ECO:0000259" key="12">
    <source>
        <dbReference type="Pfam" id="PF19269"/>
    </source>
</evidence>
<dbReference type="NCBIfam" id="NF004314">
    <property type="entry name" value="PRK05710.1-3"/>
    <property type="match status" value="1"/>
</dbReference>
<evidence type="ECO:0000256" key="7">
    <source>
        <dbReference type="ARBA" id="ARBA00022840"/>
    </source>
</evidence>
<dbReference type="InterPro" id="IPR020058">
    <property type="entry name" value="Glu/Gln-tRNA-synth_Ib_cat-dom"/>
</dbReference>
<feature type="short sequence motif" description="'KMSKS' region" evidence="10">
    <location>
        <begin position="235"/>
        <end position="239"/>
    </location>
</feature>
<dbReference type="Pfam" id="PF00749">
    <property type="entry name" value="tRNA-synt_1c"/>
    <property type="match status" value="1"/>
</dbReference>
<dbReference type="Gene3D" id="3.40.50.620">
    <property type="entry name" value="HUPs"/>
    <property type="match status" value="1"/>
</dbReference>
<protein>
    <recommendedName>
        <fullName evidence="10">Glutamate--tRNA ligase</fullName>
        <ecNumber evidence="10">6.1.1.17</ecNumber>
    </recommendedName>
    <alternativeName>
        <fullName evidence="10">Glutamyl-tRNA synthetase</fullName>
        <shortName evidence="10">GluRS</shortName>
    </alternativeName>
</protein>
<dbReference type="InterPro" id="IPR001412">
    <property type="entry name" value="aa-tRNA-synth_I_CS"/>
</dbReference>
<evidence type="ECO:0000256" key="6">
    <source>
        <dbReference type="ARBA" id="ARBA00022741"/>
    </source>
</evidence>
<dbReference type="Pfam" id="PF19269">
    <property type="entry name" value="Anticodon_2"/>
    <property type="match status" value="1"/>
</dbReference>
<dbReference type="PRINTS" id="PR00987">
    <property type="entry name" value="TRNASYNTHGLU"/>
</dbReference>
<comment type="caution">
    <text evidence="10">Lacks conserved residue(s) required for the propagation of feature annotation.</text>
</comment>
<keyword evidence="6 10" id="KW-0547">Nucleotide-binding</keyword>
<dbReference type="OrthoDB" id="9807503at2"/>
<comment type="function">
    <text evidence="10">Catalyzes the attachment of glutamate to tRNA(Glu) in a two-step reaction: glutamate is first activated by ATP to form Glu-AMP and then transferred to the acceptor end of tRNA(Glu).</text>
</comment>
<feature type="binding site" evidence="10">
    <location>
        <position position="238"/>
    </location>
    <ligand>
        <name>ATP</name>
        <dbReference type="ChEBI" id="CHEBI:30616"/>
    </ligand>
</feature>
<dbReference type="Proteomes" id="UP000199602">
    <property type="component" value="Unassembled WGS sequence"/>
</dbReference>
<dbReference type="GO" id="GO:0008270">
    <property type="term" value="F:zinc ion binding"/>
    <property type="evidence" value="ECO:0007669"/>
    <property type="project" value="InterPro"/>
</dbReference>
<sequence length="464" mass="53532">MNVITRFAPSPTGYLHIGGARTALFSWLWARKNKGKFILRIEDTDKERSTQEMTNAILEAMDWLGLDYDLGPYFQSQREKIYQEYIEKLLEKGAAYYCECSPEEVEKMREEARAKGLKPKYNGKCRNKNLGPGKNRVVRLKVPLEGSTSFYDLVKGEISVNNQELDDFILRRSDGTPTYNLAVVVDDLTMGITHVIRGDDHINNTPKQILIYKALEAPIPEFAHVPMILGPDKKKLSKRHGALSVMVYKEQGFLPEAIINYLARLGWAYGDQEIFSREELIEKFSLKNLNKSASVFDIEKLLWLNSHYIKNTPIEKLVPLVKEFVYNLGYKPEDRYLAKIIPLYQPRAKTLKEMAENLQFFLIEDNKLEYDLKAVKKFLTADTKKHLNALLNKMKSIKDFNQKELENLFQDYLQETGIKFKLIAQPLRVSITGQTFSPGLFETMEVLGKERVLTRLEKALNLNV</sequence>
<evidence type="ECO:0000256" key="10">
    <source>
        <dbReference type="HAMAP-Rule" id="MF_00022"/>
    </source>
</evidence>
<dbReference type="SUPFAM" id="SSF52374">
    <property type="entry name" value="Nucleotidylyl transferase"/>
    <property type="match status" value="1"/>
</dbReference>
<dbReference type="PROSITE" id="PS00178">
    <property type="entry name" value="AA_TRNA_LIGASE_I"/>
    <property type="match status" value="1"/>
</dbReference>
<dbReference type="InterPro" id="IPR008925">
    <property type="entry name" value="aa_tRNA-synth_I_cd-bd_sf"/>
</dbReference>
<dbReference type="GO" id="GO:0004818">
    <property type="term" value="F:glutamate-tRNA ligase activity"/>
    <property type="evidence" value="ECO:0007669"/>
    <property type="project" value="UniProtKB-UniRule"/>
</dbReference>
<dbReference type="Gene3D" id="1.10.10.350">
    <property type="match status" value="1"/>
</dbReference>
<keyword evidence="14" id="KW-1185">Reference proteome</keyword>
<dbReference type="PANTHER" id="PTHR43311">
    <property type="entry name" value="GLUTAMATE--TRNA LIGASE"/>
    <property type="match status" value="1"/>
</dbReference>
<dbReference type="EMBL" id="FNIN01000002">
    <property type="protein sequence ID" value="SDN46846.1"/>
    <property type="molecule type" value="Genomic_DNA"/>
</dbReference>
<name>A0A1H0BMF8_9BACT</name>
<comment type="similarity">
    <text evidence="2 10">Belongs to the class-I aminoacyl-tRNA synthetase family. Glutamate--tRNA ligase type 1 subfamily.</text>
</comment>
<comment type="catalytic activity">
    <reaction evidence="10">
        <text>tRNA(Glu) + L-glutamate + ATP = L-glutamyl-tRNA(Glu) + AMP + diphosphate</text>
        <dbReference type="Rhea" id="RHEA:23540"/>
        <dbReference type="Rhea" id="RHEA-COMP:9663"/>
        <dbReference type="Rhea" id="RHEA-COMP:9680"/>
        <dbReference type="ChEBI" id="CHEBI:29985"/>
        <dbReference type="ChEBI" id="CHEBI:30616"/>
        <dbReference type="ChEBI" id="CHEBI:33019"/>
        <dbReference type="ChEBI" id="CHEBI:78442"/>
        <dbReference type="ChEBI" id="CHEBI:78520"/>
        <dbReference type="ChEBI" id="CHEBI:456215"/>
        <dbReference type="EC" id="6.1.1.17"/>
    </reaction>
</comment>
<dbReference type="GO" id="GO:0005524">
    <property type="term" value="F:ATP binding"/>
    <property type="evidence" value="ECO:0007669"/>
    <property type="project" value="UniProtKB-UniRule"/>
</dbReference>
<dbReference type="FunFam" id="3.40.50.620:FF:000007">
    <property type="entry name" value="Glutamate--tRNA ligase"/>
    <property type="match status" value="1"/>
</dbReference>